<keyword evidence="2" id="KW-0418">Kinase</keyword>
<dbReference type="GO" id="GO:0047324">
    <property type="term" value="F:phosphoenolpyruvate-glycerone phosphotransferase activity"/>
    <property type="evidence" value="ECO:0007669"/>
    <property type="project" value="UniProtKB-EC"/>
</dbReference>
<evidence type="ECO:0000259" key="1">
    <source>
        <dbReference type="PROSITE" id="PS51481"/>
    </source>
</evidence>
<dbReference type="NCBIfam" id="TIGR02363">
    <property type="entry name" value="dhaK1"/>
    <property type="match status" value="1"/>
</dbReference>
<dbReference type="EC" id="2.7.1.121" evidence="2"/>
<feature type="domain" description="DhaK" evidence="1">
    <location>
        <begin position="7"/>
        <end position="332"/>
    </location>
</feature>
<dbReference type="RefSeq" id="WP_141337436.1">
    <property type="nucleotide sequence ID" value="NZ_JBHMAX010000002.1"/>
</dbReference>
<reference evidence="2 3" key="1">
    <citation type="submission" date="2024-09" db="EMBL/GenBank/DDBJ databases">
        <authorList>
            <person name="Sun Q."/>
            <person name="Mori K."/>
        </authorList>
    </citation>
    <scope>NUCLEOTIDE SEQUENCE [LARGE SCALE GENOMIC DNA]</scope>
    <source>
        <strain evidence="2 3">JCM 12763</strain>
    </source>
</reference>
<dbReference type="InterPro" id="IPR050861">
    <property type="entry name" value="Dihydroxyacetone_Kinase"/>
</dbReference>
<protein>
    <submittedName>
        <fullName evidence="2">Dihydroxyacetone kinase subunit DhaK</fullName>
        <ecNumber evidence="2">2.7.1.121</ecNumber>
    </submittedName>
</protein>
<keyword evidence="3" id="KW-1185">Reference proteome</keyword>
<dbReference type="Proteomes" id="UP001589613">
    <property type="component" value="Unassembled WGS sequence"/>
</dbReference>
<dbReference type="InterPro" id="IPR004006">
    <property type="entry name" value="DhaK_dom"/>
</dbReference>
<dbReference type="Pfam" id="PF02733">
    <property type="entry name" value="Dak1"/>
    <property type="match status" value="1"/>
</dbReference>
<evidence type="ECO:0000313" key="3">
    <source>
        <dbReference type="Proteomes" id="UP001589613"/>
    </source>
</evidence>
<dbReference type="PANTHER" id="PTHR28629:SF4">
    <property type="entry name" value="TRIOKINASE_FMN CYCLASE"/>
    <property type="match status" value="1"/>
</dbReference>
<keyword evidence="2" id="KW-0808">Transferase</keyword>
<evidence type="ECO:0000313" key="2">
    <source>
        <dbReference type="EMBL" id="MFB9730656.1"/>
    </source>
</evidence>
<organism evidence="2 3">
    <name type="scientific">Ornithinimicrobium kibberense</name>
    <dbReference type="NCBI Taxonomy" id="282060"/>
    <lineage>
        <taxon>Bacteria</taxon>
        <taxon>Bacillati</taxon>
        <taxon>Actinomycetota</taxon>
        <taxon>Actinomycetes</taxon>
        <taxon>Micrococcales</taxon>
        <taxon>Ornithinimicrobiaceae</taxon>
        <taxon>Ornithinimicrobium</taxon>
    </lineage>
</organism>
<dbReference type="Gene3D" id="3.40.50.10440">
    <property type="entry name" value="Dihydroxyacetone kinase, domain 1"/>
    <property type="match status" value="1"/>
</dbReference>
<dbReference type="Gene3D" id="3.30.1180.20">
    <property type="entry name" value="Dihydroxyacetone kinase, domain 2"/>
    <property type="match status" value="1"/>
</dbReference>
<proteinExistence type="predicted"/>
<dbReference type="EMBL" id="JBHMAX010000002">
    <property type="protein sequence ID" value="MFB9730656.1"/>
    <property type="molecule type" value="Genomic_DNA"/>
</dbReference>
<comment type="caution">
    <text evidence="2">The sequence shown here is derived from an EMBL/GenBank/DDBJ whole genome shotgun (WGS) entry which is preliminary data.</text>
</comment>
<name>A0ABV5UYP2_9MICO</name>
<dbReference type="PROSITE" id="PS51481">
    <property type="entry name" value="DHAK"/>
    <property type="match status" value="1"/>
</dbReference>
<gene>
    <name evidence="2" type="primary">dhaK</name>
    <name evidence="2" type="ORF">ACFFN0_01195</name>
</gene>
<dbReference type="SUPFAM" id="SSF82549">
    <property type="entry name" value="DAK1/DegV-like"/>
    <property type="match status" value="1"/>
</dbReference>
<accession>A0ABV5UYP2</accession>
<dbReference type="PANTHER" id="PTHR28629">
    <property type="entry name" value="TRIOKINASE/FMN CYCLASE"/>
    <property type="match status" value="1"/>
</dbReference>
<dbReference type="InterPro" id="IPR012736">
    <property type="entry name" value="DhaK_1"/>
</dbReference>
<sequence>MKKLLNDPADVVVEALTGMGLAHPNLIAVDLQARVVGRRGGPVRGKVGVVAGGGSGHEPMHAGYVGTGMLDAACCGEVFTSPVPEQWLAAVRAADGGAGVVLLVKNYTGDVLNADMAVELAELAGGPPIEVVVVADDVAVRDSTWTAGRRGTGLTVLLEKVVGAAAQEGRSLQECAALARSLAGRGGSMGVGLGSPTVPAGGAPTFVLAEGEMELGVGIHGEPGRERIASLPAREVAAALVEPVVADLDLRAGDQVLCLVNGLGGTPLMELYLMHHEVHALLDRAGIRVARTLVGNYITSLEMAGCTVTLLRADDDVVRLWDAPVATPGLRWGS</sequence>